<evidence type="ECO:0000313" key="7">
    <source>
        <dbReference type="EMBL" id="HGI44246.1"/>
    </source>
</evidence>
<organism evidence="7">
    <name type="scientific">Thermofilum pendens</name>
    <dbReference type="NCBI Taxonomy" id="2269"/>
    <lineage>
        <taxon>Archaea</taxon>
        <taxon>Thermoproteota</taxon>
        <taxon>Thermoprotei</taxon>
        <taxon>Thermofilales</taxon>
        <taxon>Thermofilaceae</taxon>
        <taxon>Thermofilum</taxon>
    </lineage>
</organism>
<protein>
    <recommendedName>
        <fullName evidence="8">Polysaccharide biosynthesis protein</fullName>
    </recommendedName>
</protein>
<name>A0A7C4FCC2_THEPE</name>
<dbReference type="PANTHER" id="PTHR30250:SF28">
    <property type="entry name" value="POLYSACCHARIDE BIOSYNTHESIS PROTEIN"/>
    <property type="match status" value="1"/>
</dbReference>
<evidence type="ECO:0008006" key="8">
    <source>
        <dbReference type="Google" id="ProtNLM"/>
    </source>
</evidence>
<evidence type="ECO:0000256" key="6">
    <source>
        <dbReference type="SAM" id="Phobius"/>
    </source>
</evidence>
<dbReference type="InterPro" id="IPR050833">
    <property type="entry name" value="Poly_Biosynth_Transport"/>
</dbReference>
<feature type="transmembrane region" description="Helical" evidence="6">
    <location>
        <begin position="374"/>
        <end position="393"/>
    </location>
</feature>
<dbReference type="PANTHER" id="PTHR30250">
    <property type="entry name" value="PST FAMILY PREDICTED COLANIC ACID TRANSPORTER"/>
    <property type="match status" value="1"/>
</dbReference>
<keyword evidence="2" id="KW-1003">Cell membrane</keyword>
<evidence type="ECO:0000256" key="4">
    <source>
        <dbReference type="ARBA" id="ARBA00022989"/>
    </source>
</evidence>
<feature type="transmembrane region" description="Helical" evidence="6">
    <location>
        <begin position="59"/>
        <end position="81"/>
    </location>
</feature>
<reference evidence="7" key="1">
    <citation type="journal article" date="2020" name="mSystems">
        <title>Genome- and Community-Level Interaction Insights into Carbon Utilization and Element Cycling Functions of Hydrothermarchaeota in Hydrothermal Sediment.</title>
        <authorList>
            <person name="Zhou Z."/>
            <person name="Liu Y."/>
            <person name="Xu W."/>
            <person name="Pan J."/>
            <person name="Luo Z.H."/>
            <person name="Li M."/>
        </authorList>
    </citation>
    <scope>NUCLEOTIDE SEQUENCE [LARGE SCALE GENOMIC DNA]</scope>
    <source>
        <strain evidence="7">SpSt-735</strain>
    </source>
</reference>
<gene>
    <name evidence="7" type="ORF">ENV17_07675</name>
</gene>
<comment type="caution">
    <text evidence="7">The sequence shown here is derived from an EMBL/GenBank/DDBJ whole genome shotgun (WGS) entry which is preliminary data.</text>
</comment>
<feature type="transmembrane region" description="Helical" evidence="6">
    <location>
        <begin position="23"/>
        <end position="47"/>
    </location>
</feature>
<feature type="transmembrane region" description="Helical" evidence="6">
    <location>
        <begin position="139"/>
        <end position="172"/>
    </location>
</feature>
<evidence type="ECO:0000256" key="5">
    <source>
        <dbReference type="ARBA" id="ARBA00023136"/>
    </source>
</evidence>
<dbReference type="InterPro" id="IPR002797">
    <property type="entry name" value="Polysacc_synth"/>
</dbReference>
<keyword evidence="3 6" id="KW-0812">Transmembrane</keyword>
<dbReference type="AlphaFoldDB" id="A0A7C4FCC2"/>
<evidence type="ECO:0000256" key="3">
    <source>
        <dbReference type="ARBA" id="ARBA00022692"/>
    </source>
</evidence>
<dbReference type="Pfam" id="PF01943">
    <property type="entry name" value="Polysacc_synt"/>
    <property type="match status" value="1"/>
</dbReference>
<sequence>MSASFKGAVAQRSALGDAAADSVVSAVSLFGGQVLATLAAGLSLIVLARVLGPEGYGRYSLSLTVASFLTLATDFGVSAALAREASRLPDRRGLAPLVGAALRFVLLTSVCAALVGLHFSGLLAGLLLRRPEMAGLVELTMPLVVFAALLNLSFYALLGLGDAVAVAVLPVTRDVVRGVLSPLLAIPLGCEGAVAGFVAGYGAAAAVGLLLLRRSAGGFARGGWRELRPMLAYGLPLYMSTALGTTLGVYQNSVLAWFASDEEVGNLKAAANFATLIQLASTSIALALFPAFSKLSREDAARALRYAAAYSALVLAPAGAYAIAEAETLVRVVYGRAYTLAPSFLSLQAVAFLWSGLGTVALGSFFQGIGETQVNFRSSLVSAAVLVPLSLALAPALRAYGVLLALLAASLASTLYSLREAVKRGAKVDYGVAARVCAAALLAIPPAVLAGQLFANHLARLAASALTYLLTYSLLAPLLGCLGAEDLEALGAALSRTPAAPLARVALRYEERVLRVVARLRRPQVPSRPQEPL</sequence>
<feature type="transmembrane region" description="Helical" evidence="6">
    <location>
        <begin position="192"/>
        <end position="212"/>
    </location>
</feature>
<feature type="transmembrane region" description="Helical" evidence="6">
    <location>
        <begin position="344"/>
        <end position="362"/>
    </location>
</feature>
<feature type="transmembrane region" description="Helical" evidence="6">
    <location>
        <begin position="270"/>
        <end position="292"/>
    </location>
</feature>
<accession>A0A7C4FCC2</accession>
<evidence type="ECO:0000256" key="2">
    <source>
        <dbReference type="ARBA" id="ARBA00022475"/>
    </source>
</evidence>
<dbReference type="GO" id="GO:0005886">
    <property type="term" value="C:plasma membrane"/>
    <property type="evidence" value="ECO:0007669"/>
    <property type="project" value="UniProtKB-SubCell"/>
</dbReference>
<feature type="transmembrane region" description="Helical" evidence="6">
    <location>
        <begin position="232"/>
        <end position="250"/>
    </location>
</feature>
<keyword evidence="5 6" id="KW-0472">Membrane</keyword>
<dbReference type="EMBL" id="DTFI01000222">
    <property type="protein sequence ID" value="HGI44246.1"/>
    <property type="molecule type" value="Genomic_DNA"/>
</dbReference>
<feature type="transmembrane region" description="Helical" evidence="6">
    <location>
        <begin position="101"/>
        <end position="127"/>
    </location>
</feature>
<comment type="subcellular location">
    <subcellularLocation>
        <location evidence="1">Cell membrane</location>
        <topology evidence="1">Multi-pass membrane protein</topology>
    </subcellularLocation>
</comment>
<feature type="transmembrane region" description="Helical" evidence="6">
    <location>
        <begin position="399"/>
        <end position="418"/>
    </location>
</feature>
<evidence type="ECO:0000256" key="1">
    <source>
        <dbReference type="ARBA" id="ARBA00004651"/>
    </source>
</evidence>
<feature type="transmembrane region" description="Helical" evidence="6">
    <location>
        <begin position="430"/>
        <end position="455"/>
    </location>
</feature>
<proteinExistence type="predicted"/>
<feature type="transmembrane region" description="Helical" evidence="6">
    <location>
        <begin position="304"/>
        <end position="324"/>
    </location>
</feature>
<keyword evidence="4 6" id="KW-1133">Transmembrane helix</keyword>